<dbReference type="Proteomes" id="UP000094256">
    <property type="component" value="Plasmid unnamed"/>
</dbReference>
<evidence type="ECO:0000259" key="2">
    <source>
        <dbReference type="Pfam" id="PF00582"/>
    </source>
</evidence>
<dbReference type="AlphaFoldDB" id="A0A1B3ZI04"/>
<dbReference type="SUPFAM" id="SSF52402">
    <property type="entry name" value="Adenine nucleotide alpha hydrolases-like"/>
    <property type="match status" value="2"/>
</dbReference>
<dbReference type="RefSeq" id="WP_069207623.1">
    <property type="nucleotide sequence ID" value="NZ_CP014169.1"/>
</dbReference>
<evidence type="ECO:0000313" key="3">
    <source>
        <dbReference type="EMBL" id="AOH87054.1"/>
    </source>
</evidence>
<evidence type="ECO:0000256" key="1">
    <source>
        <dbReference type="ARBA" id="ARBA00008791"/>
    </source>
</evidence>
<evidence type="ECO:0000313" key="4">
    <source>
        <dbReference type="Proteomes" id="UP000094256"/>
    </source>
</evidence>
<accession>A0A1B3ZI04</accession>
<keyword evidence="3" id="KW-0614">Plasmid</keyword>
<dbReference type="Pfam" id="PF00582">
    <property type="entry name" value="Usp"/>
    <property type="match status" value="1"/>
</dbReference>
<dbReference type="PANTHER" id="PTHR46268:SF15">
    <property type="entry name" value="UNIVERSAL STRESS PROTEIN HP_0031"/>
    <property type="match status" value="1"/>
</dbReference>
<dbReference type="PANTHER" id="PTHR46268">
    <property type="entry name" value="STRESS RESPONSE PROTEIN NHAX"/>
    <property type="match status" value="1"/>
</dbReference>
<dbReference type="CDD" id="cd00293">
    <property type="entry name" value="USP-like"/>
    <property type="match status" value="1"/>
</dbReference>
<comment type="similarity">
    <text evidence="1">Belongs to the universal stress protein A family.</text>
</comment>
<gene>
    <name evidence="3" type="ORF">AWL63_22960</name>
</gene>
<reference evidence="3 4" key="1">
    <citation type="submission" date="2016-01" db="EMBL/GenBank/DDBJ databases">
        <title>Complete genome and mega plasmid sequence of Sphingomonas panacis DCY99 elicits systemic resistance in rice to Xanthomonas oryzae.</title>
        <authorList>
            <person name="Kim Y.J."/>
            <person name="Yang D.C."/>
            <person name="Sing P."/>
        </authorList>
    </citation>
    <scope>NUCLEOTIDE SEQUENCE [LARGE SCALE GENOMIC DNA]</scope>
    <source>
        <strain evidence="3 4">DCY99</strain>
        <plasmid evidence="4">Plasmid</plasmid>
    </source>
</reference>
<geneLocation type="plasmid" evidence="4"/>
<dbReference type="KEGG" id="span:AWL63_22960"/>
<dbReference type="Gene3D" id="3.40.50.12370">
    <property type="match status" value="1"/>
</dbReference>
<sequence length="272" mass="28494">MIRDILVVVDTGDADEAFIADAIALSSSRGARLIIGVACPIPVPGSASAHGLPDATAAEFNRAVDAKEKRIWALADKAGITVCTLLDDPTLLLKKVVAQASLSQLVLFGPSEAYGSPDFRRELVEAVVFASGRPVVMLPKGAGAGNFARIAVGWNGTREAARALHAAMSVAGPRAHYYLAAVDIATEGDRRSQPTANDVVRHLHSLGWVAEAHHVGAGEQTTAAALIAFSQAHGADLIAAGAYGHSRFREWIFGGVTRDLLRGADIAVLLEH</sequence>
<dbReference type="EMBL" id="CP014169">
    <property type="protein sequence ID" value="AOH87054.1"/>
    <property type="molecule type" value="Genomic_DNA"/>
</dbReference>
<dbReference type="OrthoDB" id="9804721at2"/>
<organism evidence="3 4">
    <name type="scientific">Sphingomonas panacis</name>
    <dbReference type="NCBI Taxonomy" id="1560345"/>
    <lineage>
        <taxon>Bacteria</taxon>
        <taxon>Pseudomonadati</taxon>
        <taxon>Pseudomonadota</taxon>
        <taxon>Alphaproteobacteria</taxon>
        <taxon>Sphingomonadales</taxon>
        <taxon>Sphingomonadaceae</taxon>
        <taxon>Sphingomonas</taxon>
    </lineage>
</organism>
<feature type="domain" description="UspA" evidence="2">
    <location>
        <begin position="171"/>
        <end position="270"/>
    </location>
</feature>
<proteinExistence type="inferred from homology"/>
<dbReference type="InterPro" id="IPR006016">
    <property type="entry name" value="UspA"/>
</dbReference>
<protein>
    <recommendedName>
        <fullName evidence="2">UspA domain-containing protein</fullName>
    </recommendedName>
</protein>
<keyword evidence="4" id="KW-1185">Reference proteome</keyword>
<name>A0A1B3ZI04_9SPHN</name>